<feature type="transmembrane region" description="Helical" evidence="10">
    <location>
        <begin position="109"/>
        <end position="128"/>
    </location>
</feature>
<dbReference type="Gene3D" id="1.20.5.1930">
    <property type="match status" value="1"/>
</dbReference>
<dbReference type="Pfam" id="PF05231">
    <property type="entry name" value="MASE1"/>
    <property type="match status" value="1"/>
</dbReference>
<dbReference type="InterPro" id="IPR007895">
    <property type="entry name" value="MASE1"/>
</dbReference>
<feature type="domain" description="Histidine kinase" evidence="11">
    <location>
        <begin position="338"/>
        <end position="531"/>
    </location>
</feature>
<dbReference type="OrthoDB" id="9797605at2"/>
<keyword evidence="8 10" id="KW-0472">Membrane</keyword>
<keyword evidence="3" id="KW-0808">Transferase</keyword>
<dbReference type="Pfam" id="PF07730">
    <property type="entry name" value="HisKA_3"/>
    <property type="match status" value="1"/>
</dbReference>
<comment type="subcellular location">
    <subcellularLocation>
        <location evidence="1">Cell membrane</location>
        <topology evidence="1">Multi-pass membrane protein</topology>
    </subcellularLocation>
</comment>
<feature type="transmembrane region" description="Helical" evidence="10">
    <location>
        <begin position="211"/>
        <end position="228"/>
    </location>
</feature>
<dbReference type="GO" id="GO:0005886">
    <property type="term" value="C:plasma membrane"/>
    <property type="evidence" value="ECO:0007669"/>
    <property type="project" value="UniProtKB-SubCell"/>
</dbReference>
<dbReference type="CDD" id="cd16917">
    <property type="entry name" value="HATPase_UhpB-NarQ-NarX-like"/>
    <property type="match status" value="1"/>
</dbReference>
<evidence type="ECO:0000256" key="8">
    <source>
        <dbReference type="ARBA" id="ARBA00023136"/>
    </source>
</evidence>
<dbReference type="RefSeq" id="WP_107242725.1">
    <property type="nucleotide sequence ID" value="NZ_PYMJ01000009.1"/>
</dbReference>
<evidence type="ECO:0000256" key="7">
    <source>
        <dbReference type="ARBA" id="ARBA00023012"/>
    </source>
</evidence>
<evidence type="ECO:0000256" key="9">
    <source>
        <dbReference type="SAM" id="Coils"/>
    </source>
</evidence>
<dbReference type="InterPro" id="IPR005467">
    <property type="entry name" value="His_kinase_dom"/>
</dbReference>
<feature type="transmembrane region" description="Helical" evidence="10">
    <location>
        <begin position="12"/>
        <end position="29"/>
    </location>
</feature>
<dbReference type="InterPro" id="IPR036890">
    <property type="entry name" value="HATPase_C_sf"/>
</dbReference>
<evidence type="ECO:0000256" key="4">
    <source>
        <dbReference type="ARBA" id="ARBA00022692"/>
    </source>
</evidence>
<dbReference type="SMART" id="SM00387">
    <property type="entry name" value="HATPase_c"/>
    <property type="match status" value="1"/>
</dbReference>
<feature type="transmembrane region" description="Helical" evidence="10">
    <location>
        <begin position="80"/>
        <end position="97"/>
    </location>
</feature>
<dbReference type="Proteomes" id="UP000240987">
    <property type="component" value="Unassembled WGS sequence"/>
</dbReference>
<protein>
    <submittedName>
        <fullName evidence="12">Signal transduction histidine-protein kinase/phosphatase UhpB</fullName>
    </submittedName>
</protein>
<reference evidence="12 13" key="1">
    <citation type="submission" date="2018-01" db="EMBL/GenBank/DDBJ databases">
        <title>Whole genome sequencing of Histamine producing bacteria.</title>
        <authorList>
            <person name="Butler K."/>
        </authorList>
    </citation>
    <scope>NUCLEOTIDE SEQUENCE [LARGE SCALE GENOMIC DNA]</scope>
    <source>
        <strain evidence="12 13">JCM 12947</strain>
    </source>
</reference>
<sequence length="531" mass="59530">MRNYGITSLCGWLLISCSWFCLWVLSYYFIMEPELAILLFPFALRLGTVLHTPKRYWLAVYGAEWWLMVSLAILLDQPQWLSVIAASLISVPIIWFAQKYYYGSQWRRLCVMGVVIFSTALLNVLVFSSQMLSSQILSSQILSLQMQGAQDAALITAPLYSLWMVFLVSVTGGLMLVPSCYLIWSYLFQKSWIPLTVNLVSKPIELRSRHVVIYVVLFALSIAAQVGLPEELRRFAPFCLAIPIILLAFRYGWQGALLGTLLNSVALIAARSGVSNMEITDLLLSLSAQSLTGILLGMGIQRQRELNQKLRHELNRNHNLSRQLVKAEESVRRDIARELHDEIGQNITAIRTQASILKRVENTPMGESCASTIESLSLNIYDTTKGLLTQLRPKTLDDLGLEEAIHQLVRELECEANGISTTIIWNEPTDVDLDLSDATSVTLYRICQEALNNMVKYAQATEARITVTFEQDVYLTVKDNGVGFKPEETLRGFGLRGMKERVQALGGEFTLSSDSGTQQPGTALHVVLPKL</sequence>
<dbReference type="InterPro" id="IPR011712">
    <property type="entry name" value="Sig_transdc_His_kin_sub3_dim/P"/>
</dbReference>
<dbReference type="GO" id="GO:0000155">
    <property type="term" value="F:phosphorelay sensor kinase activity"/>
    <property type="evidence" value="ECO:0007669"/>
    <property type="project" value="InterPro"/>
</dbReference>
<gene>
    <name evidence="12" type="ORF">C9J12_10795</name>
</gene>
<proteinExistence type="predicted"/>
<evidence type="ECO:0000256" key="6">
    <source>
        <dbReference type="ARBA" id="ARBA00022989"/>
    </source>
</evidence>
<dbReference type="NCBIfam" id="NF008649">
    <property type="entry name" value="PRK11644.1"/>
    <property type="match status" value="1"/>
</dbReference>
<dbReference type="PROSITE" id="PS50109">
    <property type="entry name" value="HIS_KIN"/>
    <property type="match status" value="1"/>
</dbReference>
<evidence type="ECO:0000256" key="10">
    <source>
        <dbReference type="SAM" id="Phobius"/>
    </source>
</evidence>
<keyword evidence="6 10" id="KW-1133">Transmembrane helix</keyword>
<evidence type="ECO:0000256" key="5">
    <source>
        <dbReference type="ARBA" id="ARBA00022777"/>
    </source>
</evidence>
<evidence type="ECO:0000259" key="11">
    <source>
        <dbReference type="PROSITE" id="PS50109"/>
    </source>
</evidence>
<dbReference type="Pfam" id="PF02518">
    <property type="entry name" value="HATPase_c"/>
    <property type="match status" value="1"/>
</dbReference>
<dbReference type="PROSITE" id="PS51257">
    <property type="entry name" value="PROKAR_LIPOPROTEIN"/>
    <property type="match status" value="1"/>
</dbReference>
<evidence type="ECO:0000313" key="12">
    <source>
        <dbReference type="EMBL" id="PSU48534.1"/>
    </source>
</evidence>
<dbReference type="AlphaFoldDB" id="A0A2T3JI50"/>
<keyword evidence="13" id="KW-1185">Reference proteome</keyword>
<feature type="transmembrane region" description="Helical" evidence="10">
    <location>
        <begin position="160"/>
        <end position="184"/>
    </location>
</feature>
<dbReference type="InterPro" id="IPR050482">
    <property type="entry name" value="Sensor_HK_TwoCompSys"/>
</dbReference>
<keyword evidence="5 12" id="KW-0418">Kinase</keyword>
<keyword evidence="2" id="KW-1003">Cell membrane</keyword>
<dbReference type="PANTHER" id="PTHR24421">
    <property type="entry name" value="NITRATE/NITRITE SENSOR PROTEIN NARX-RELATED"/>
    <property type="match status" value="1"/>
</dbReference>
<evidence type="ECO:0000256" key="3">
    <source>
        <dbReference type="ARBA" id="ARBA00022679"/>
    </source>
</evidence>
<dbReference type="Gene3D" id="3.30.565.10">
    <property type="entry name" value="Histidine kinase-like ATPase, C-terminal domain"/>
    <property type="match status" value="1"/>
</dbReference>
<feature type="transmembrane region" description="Helical" evidence="10">
    <location>
        <begin position="35"/>
        <end position="51"/>
    </location>
</feature>
<dbReference type="PANTHER" id="PTHR24421:SF58">
    <property type="entry name" value="SIGNAL TRANSDUCTION HISTIDINE-PROTEIN KINASE_PHOSPHATASE UHPB"/>
    <property type="match status" value="1"/>
</dbReference>
<accession>A0A2T3JI50</accession>
<name>A0A2T3JI50_9GAMM</name>
<keyword evidence="7" id="KW-0902">Two-component regulatory system</keyword>
<feature type="coiled-coil region" evidence="9">
    <location>
        <begin position="303"/>
        <end position="330"/>
    </location>
</feature>
<dbReference type="GO" id="GO:0046983">
    <property type="term" value="F:protein dimerization activity"/>
    <property type="evidence" value="ECO:0007669"/>
    <property type="project" value="InterPro"/>
</dbReference>
<organism evidence="12 13">
    <name type="scientific">Photobacterium frigidiphilum</name>
    <dbReference type="NCBI Taxonomy" id="264736"/>
    <lineage>
        <taxon>Bacteria</taxon>
        <taxon>Pseudomonadati</taxon>
        <taxon>Pseudomonadota</taxon>
        <taxon>Gammaproteobacteria</taxon>
        <taxon>Vibrionales</taxon>
        <taxon>Vibrionaceae</taxon>
        <taxon>Photobacterium</taxon>
    </lineage>
</organism>
<keyword evidence="9" id="KW-0175">Coiled coil</keyword>
<dbReference type="InterPro" id="IPR003594">
    <property type="entry name" value="HATPase_dom"/>
</dbReference>
<evidence type="ECO:0000256" key="2">
    <source>
        <dbReference type="ARBA" id="ARBA00022475"/>
    </source>
</evidence>
<evidence type="ECO:0000313" key="13">
    <source>
        <dbReference type="Proteomes" id="UP000240987"/>
    </source>
</evidence>
<comment type="caution">
    <text evidence="12">The sequence shown here is derived from an EMBL/GenBank/DDBJ whole genome shotgun (WGS) entry which is preliminary data.</text>
</comment>
<keyword evidence="4 10" id="KW-0812">Transmembrane</keyword>
<dbReference type="SUPFAM" id="SSF55874">
    <property type="entry name" value="ATPase domain of HSP90 chaperone/DNA topoisomerase II/histidine kinase"/>
    <property type="match status" value="1"/>
</dbReference>
<evidence type="ECO:0000256" key="1">
    <source>
        <dbReference type="ARBA" id="ARBA00004651"/>
    </source>
</evidence>
<feature type="transmembrane region" description="Helical" evidence="10">
    <location>
        <begin position="56"/>
        <end position="74"/>
    </location>
</feature>
<dbReference type="EMBL" id="PYMJ01000009">
    <property type="protein sequence ID" value="PSU48534.1"/>
    <property type="molecule type" value="Genomic_DNA"/>
</dbReference>